<reference evidence="4 5" key="1">
    <citation type="journal article" date="2011" name="Stand. Genomic Sci.">
        <title>Complete genome sequence of Parvibaculum lavamentivorans type strain (DS-1(T)).</title>
        <authorList>
            <person name="Schleheck D."/>
            <person name="Weiss M."/>
            <person name="Pitluck S."/>
            <person name="Bruce D."/>
            <person name="Land M.L."/>
            <person name="Han S."/>
            <person name="Saunders E."/>
            <person name="Tapia R."/>
            <person name="Detter C."/>
            <person name="Brettin T."/>
            <person name="Han J."/>
            <person name="Woyke T."/>
            <person name="Goodwin L."/>
            <person name="Pennacchio L."/>
            <person name="Nolan M."/>
            <person name="Cook A.M."/>
            <person name="Kjelleberg S."/>
            <person name="Thomas T."/>
        </authorList>
    </citation>
    <scope>NUCLEOTIDE SEQUENCE [LARGE SCALE GENOMIC DNA]</scope>
    <source>
        <strain evidence="5">DS-1 / DSM 13023 / NCIMB 13966</strain>
    </source>
</reference>
<dbReference type="SUPFAM" id="SSF52172">
    <property type="entry name" value="CheY-like"/>
    <property type="match status" value="1"/>
</dbReference>
<protein>
    <submittedName>
        <fullName evidence="4">Response regulator receiver protein</fullName>
    </submittedName>
</protein>
<dbReference type="PANTHER" id="PTHR44591:SF25">
    <property type="entry name" value="CHEMOTAXIS TWO-COMPONENT RESPONSE REGULATOR"/>
    <property type="match status" value="1"/>
</dbReference>
<dbReference type="InterPro" id="IPR011006">
    <property type="entry name" value="CheY-like_superfamily"/>
</dbReference>
<evidence type="ECO:0000313" key="4">
    <source>
        <dbReference type="EMBL" id="ABS63969.1"/>
    </source>
</evidence>
<dbReference type="Pfam" id="PF00072">
    <property type="entry name" value="Response_reg"/>
    <property type="match status" value="1"/>
</dbReference>
<name>A7HVN6_PARL1</name>
<dbReference type="InterPro" id="IPR001789">
    <property type="entry name" value="Sig_transdc_resp-reg_receiver"/>
</dbReference>
<dbReference type="GO" id="GO:0000160">
    <property type="term" value="P:phosphorelay signal transduction system"/>
    <property type="evidence" value="ECO:0007669"/>
    <property type="project" value="InterPro"/>
</dbReference>
<dbReference type="STRING" id="402881.Plav_2357"/>
<accession>A7HVN6</accession>
<dbReference type="OrthoDB" id="7360446at2"/>
<dbReference type="Gene3D" id="3.40.50.2300">
    <property type="match status" value="1"/>
</dbReference>
<dbReference type="InterPro" id="IPR050595">
    <property type="entry name" value="Bact_response_regulator"/>
</dbReference>
<organism evidence="4 5">
    <name type="scientific">Parvibaculum lavamentivorans (strain DS-1 / DSM 13023 / NCIMB 13966)</name>
    <dbReference type="NCBI Taxonomy" id="402881"/>
    <lineage>
        <taxon>Bacteria</taxon>
        <taxon>Pseudomonadati</taxon>
        <taxon>Pseudomonadota</taxon>
        <taxon>Alphaproteobacteria</taxon>
        <taxon>Hyphomicrobiales</taxon>
        <taxon>Parvibaculaceae</taxon>
        <taxon>Parvibaculum</taxon>
    </lineage>
</organism>
<gene>
    <name evidence="4" type="ordered locus">Plav_2357</name>
</gene>
<dbReference type="EMBL" id="CP000774">
    <property type="protein sequence ID" value="ABS63969.1"/>
    <property type="molecule type" value="Genomic_DNA"/>
</dbReference>
<proteinExistence type="predicted"/>
<feature type="modified residue" description="4-aspartylphosphate" evidence="2">
    <location>
        <position position="55"/>
    </location>
</feature>
<dbReference type="HOGENOM" id="CLU_000445_69_8_5"/>
<dbReference type="KEGG" id="pla:Plav_2357"/>
<dbReference type="PANTHER" id="PTHR44591">
    <property type="entry name" value="STRESS RESPONSE REGULATOR PROTEIN 1"/>
    <property type="match status" value="1"/>
</dbReference>
<dbReference type="AlphaFoldDB" id="A7HVN6"/>
<keyword evidence="5" id="KW-1185">Reference proteome</keyword>
<evidence type="ECO:0000256" key="1">
    <source>
        <dbReference type="ARBA" id="ARBA00022553"/>
    </source>
</evidence>
<keyword evidence="1 2" id="KW-0597">Phosphoprotein</keyword>
<dbReference type="RefSeq" id="WP_012111276.1">
    <property type="nucleotide sequence ID" value="NC_009719.1"/>
</dbReference>
<evidence type="ECO:0000313" key="5">
    <source>
        <dbReference type="Proteomes" id="UP000006377"/>
    </source>
</evidence>
<sequence>MKKANPSVAIVDDDPRLLESMENLLESAGYVPHSFSSAEAFIVSGLSNMDVLITDIGMPGMNGFELRDLMKRTRPELPVFLITGRHENVEQGRTMGASGFFRKPFDARALLAAVERVLDDRNKEGEHEA</sequence>
<feature type="domain" description="Response regulatory" evidence="3">
    <location>
        <begin position="7"/>
        <end position="118"/>
    </location>
</feature>
<dbReference type="SMART" id="SM00448">
    <property type="entry name" value="REC"/>
    <property type="match status" value="1"/>
</dbReference>
<evidence type="ECO:0000256" key="2">
    <source>
        <dbReference type="PROSITE-ProRule" id="PRU00169"/>
    </source>
</evidence>
<dbReference type="Proteomes" id="UP000006377">
    <property type="component" value="Chromosome"/>
</dbReference>
<evidence type="ECO:0000259" key="3">
    <source>
        <dbReference type="PROSITE" id="PS50110"/>
    </source>
</evidence>
<dbReference type="eggNOG" id="COG4566">
    <property type="taxonomic scope" value="Bacteria"/>
</dbReference>
<dbReference type="PROSITE" id="PS50110">
    <property type="entry name" value="RESPONSE_REGULATORY"/>
    <property type="match status" value="1"/>
</dbReference>